<proteinExistence type="predicted"/>
<reference evidence="1" key="1">
    <citation type="submission" date="2021-06" db="EMBL/GenBank/DDBJ databases">
        <authorList>
            <person name="Kallberg Y."/>
            <person name="Tangrot J."/>
            <person name="Rosling A."/>
        </authorList>
    </citation>
    <scope>NUCLEOTIDE SEQUENCE</scope>
    <source>
        <strain evidence="1">CL551</strain>
    </source>
</reference>
<comment type="caution">
    <text evidence="1">The sequence shown here is derived from an EMBL/GenBank/DDBJ whole genome shotgun (WGS) entry which is preliminary data.</text>
</comment>
<protein>
    <submittedName>
        <fullName evidence="1">10930_t:CDS:1</fullName>
    </submittedName>
</protein>
<gene>
    <name evidence="1" type="ORF">AMORRO_LOCUS1742</name>
</gene>
<organism evidence="1 2">
    <name type="scientific">Acaulospora morrowiae</name>
    <dbReference type="NCBI Taxonomy" id="94023"/>
    <lineage>
        <taxon>Eukaryota</taxon>
        <taxon>Fungi</taxon>
        <taxon>Fungi incertae sedis</taxon>
        <taxon>Mucoromycota</taxon>
        <taxon>Glomeromycotina</taxon>
        <taxon>Glomeromycetes</taxon>
        <taxon>Diversisporales</taxon>
        <taxon>Acaulosporaceae</taxon>
        <taxon>Acaulospora</taxon>
    </lineage>
</organism>
<dbReference type="InterPro" id="IPR036691">
    <property type="entry name" value="Endo/exonu/phosph_ase_sf"/>
</dbReference>
<sequence>GQTNKDFLTITLRDINGIANPKLDKLHYSKDNCKTRPMNSILHILSQLGQIDIYRFHHQSKKEYTWQNNNGAATRIDYIWLSPNPNWFTLEAHIILSEFISNTTKAKQWKLFQENLDKEIELQEDSHNTTHIICTTAKRHVKKANPKKTSIRKQTKTTSNHTIPTETSAQFITLGNWYI</sequence>
<dbReference type="AlphaFoldDB" id="A0A9N8VW72"/>
<evidence type="ECO:0000313" key="1">
    <source>
        <dbReference type="EMBL" id="CAG8468502.1"/>
    </source>
</evidence>
<dbReference type="SUPFAM" id="SSF56219">
    <property type="entry name" value="DNase I-like"/>
    <property type="match status" value="1"/>
</dbReference>
<dbReference type="Proteomes" id="UP000789342">
    <property type="component" value="Unassembled WGS sequence"/>
</dbReference>
<keyword evidence="2" id="KW-1185">Reference proteome</keyword>
<accession>A0A9N8VW72</accession>
<dbReference type="EMBL" id="CAJVPV010000670">
    <property type="protein sequence ID" value="CAG8468502.1"/>
    <property type="molecule type" value="Genomic_DNA"/>
</dbReference>
<dbReference type="Gene3D" id="3.60.10.10">
    <property type="entry name" value="Endonuclease/exonuclease/phosphatase"/>
    <property type="match status" value="1"/>
</dbReference>
<feature type="non-terminal residue" evidence="1">
    <location>
        <position position="1"/>
    </location>
</feature>
<name>A0A9N8VW72_9GLOM</name>
<evidence type="ECO:0000313" key="2">
    <source>
        <dbReference type="Proteomes" id="UP000789342"/>
    </source>
</evidence>